<keyword evidence="2" id="KW-1185">Reference proteome</keyword>
<reference evidence="2" key="1">
    <citation type="journal article" date="2019" name="Int. J. Syst. Evol. Microbiol.">
        <title>The Global Catalogue of Microorganisms (GCM) 10K type strain sequencing project: providing services to taxonomists for standard genome sequencing and annotation.</title>
        <authorList>
            <consortium name="The Broad Institute Genomics Platform"/>
            <consortium name="The Broad Institute Genome Sequencing Center for Infectious Disease"/>
            <person name="Wu L."/>
            <person name="Ma J."/>
        </authorList>
    </citation>
    <scope>NUCLEOTIDE SEQUENCE [LARGE SCALE GENOMIC DNA]</scope>
    <source>
        <strain evidence="2">JCM 16673</strain>
    </source>
</reference>
<organism evidence="1 2">
    <name type="scientific">Actimicrobium antarcticum</name>
    <dbReference type="NCBI Taxonomy" id="1051899"/>
    <lineage>
        <taxon>Bacteria</taxon>
        <taxon>Pseudomonadati</taxon>
        <taxon>Pseudomonadota</taxon>
        <taxon>Betaproteobacteria</taxon>
        <taxon>Burkholderiales</taxon>
        <taxon>Oxalobacteraceae</taxon>
        <taxon>Actimicrobium</taxon>
    </lineage>
</organism>
<gene>
    <name evidence="1" type="ORF">GCM10022212_03190</name>
</gene>
<evidence type="ECO:0000313" key="2">
    <source>
        <dbReference type="Proteomes" id="UP001501353"/>
    </source>
</evidence>
<evidence type="ECO:0000313" key="1">
    <source>
        <dbReference type="EMBL" id="GAA4012739.1"/>
    </source>
</evidence>
<name>A0ABP7SK34_9BURK</name>
<comment type="caution">
    <text evidence="1">The sequence shown here is derived from an EMBL/GenBank/DDBJ whole genome shotgun (WGS) entry which is preliminary data.</text>
</comment>
<sequence length="107" mass="10557">MVVTGAFNGADTGVAGTADDALAGNFACAFDPAFGAVLVGVVGVVVDLVDDDFSVAAGWGDFPDAALACAFNAAGLPSLTGDITVFSVFFIAFAIDQLPKGCSLCAT</sequence>
<protein>
    <submittedName>
        <fullName evidence="1">Uncharacterized protein</fullName>
    </submittedName>
</protein>
<accession>A0ABP7SK34</accession>
<proteinExistence type="predicted"/>
<dbReference type="Proteomes" id="UP001501353">
    <property type="component" value="Unassembled WGS sequence"/>
</dbReference>
<dbReference type="EMBL" id="BAAAZE010000002">
    <property type="protein sequence ID" value="GAA4012739.1"/>
    <property type="molecule type" value="Genomic_DNA"/>
</dbReference>